<protein>
    <submittedName>
        <fullName evidence="4">Zinc-binding alcohol dehydrogenase domain-containing protein cipB</fullName>
    </submittedName>
</protein>
<evidence type="ECO:0000313" key="5">
    <source>
        <dbReference type="Proteomes" id="UP000053617"/>
    </source>
</evidence>
<dbReference type="PANTHER" id="PTHR45348:SF2">
    <property type="entry name" value="ZINC-TYPE ALCOHOL DEHYDROGENASE-LIKE PROTEIN C2E1P3.01"/>
    <property type="match status" value="1"/>
</dbReference>
<name>A0A0D2JER7_9EURO</name>
<dbReference type="STRING" id="1442369.A0A0D2JER7"/>
<keyword evidence="2" id="KW-0560">Oxidoreductase</keyword>
<dbReference type="Proteomes" id="UP000053617">
    <property type="component" value="Unassembled WGS sequence"/>
</dbReference>
<feature type="domain" description="Alcohol dehydrogenase-like N-terminal" evidence="3">
    <location>
        <begin position="33"/>
        <end position="101"/>
    </location>
</feature>
<proteinExistence type="inferred from homology"/>
<accession>A0A0D2JER7</accession>
<dbReference type="VEuPathDB" id="FungiDB:Z518_02349"/>
<dbReference type="RefSeq" id="XP_013274831.1">
    <property type="nucleotide sequence ID" value="XM_013419377.1"/>
</dbReference>
<gene>
    <name evidence="4" type="ORF">Z518_02349</name>
</gene>
<dbReference type="InterPro" id="IPR011032">
    <property type="entry name" value="GroES-like_sf"/>
</dbReference>
<dbReference type="GeneID" id="25290420"/>
<dbReference type="OrthoDB" id="48317at2759"/>
<dbReference type="HOGENOM" id="CLU_026673_16_6_1"/>
<dbReference type="GO" id="GO:0016651">
    <property type="term" value="F:oxidoreductase activity, acting on NAD(P)H"/>
    <property type="evidence" value="ECO:0007669"/>
    <property type="project" value="InterPro"/>
</dbReference>
<comment type="similarity">
    <text evidence="1">Belongs to the zinc-containing alcohol dehydrogenase family.</text>
</comment>
<dbReference type="EMBL" id="KN847476">
    <property type="protein sequence ID" value="KIX07695.1"/>
    <property type="molecule type" value="Genomic_DNA"/>
</dbReference>
<dbReference type="Pfam" id="PF08240">
    <property type="entry name" value="ADH_N"/>
    <property type="match status" value="1"/>
</dbReference>
<evidence type="ECO:0000259" key="3">
    <source>
        <dbReference type="Pfam" id="PF08240"/>
    </source>
</evidence>
<sequence length="174" mass="18943">MSTTTTPTNKAAWLVAEKVKPLEVKSAPYTAPGPHELVVRNAAVAINPLDWKLQDAARYPLKYPAILGQDVAGEIIEVGDAVTRFKVGDRVLGHGTGIFTGRNEESGFQLYTVLGDNLTSPIPDSVSFEAAAWLIDRSMRSFPKESSRPQPPVHKSEADGRDCAGLGWRIECRL</sequence>
<dbReference type="SUPFAM" id="SSF50129">
    <property type="entry name" value="GroES-like"/>
    <property type="match status" value="1"/>
</dbReference>
<dbReference type="Gene3D" id="3.90.180.10">
    <property type="entry name" value="Medium-chain alcohol dehydrogenases, catalytic domain"/>
    <property type="match status" value="1"/>
</dbReference>
<evidence type="ECO:0000313" key="4">
    <source>
        <dbReference type="EMBL" id="KIX07695.1"/>
    </source>
</evidence>
<dbReference type="InterPro" id="IPR047122">
    <property type="entry name" value="Trans-enoyl_RdTase-like"/>
</dbReference>
<dbReference type="PANTHER" id="PTHR45348">
    <property type="entry name" value="HYPOTHETICAL OXIDOREDUCTASE (EUROFUNG)"/>
    <property type="match status" value="1"/>
</dbReference>
<evidence type="ECO:0000256" key="1">
    <source>
        <dbReference type="ARBA" id="ARBA00008072"/>
    </source>
</evidence>
<keyword evidence="5" id="KW-1185">Reference proteome</keyword>
<organism evidence="4 5">
    <name type="scientific">Rhinocladiella mackenziei CBS 650.93</name>
    <dbReference type="NCBI Taxonomy" id="1442369"/>
    <lineage>
        <taxon>Eukaryota</taxon>
        <taxon>Fungi</taxon>
        <taxon>Dikarya</taxon>
        <taxon>Ascomycota</taxon>
        <taxon>Pezizomycotina</taxon>
        <taxon>Eurotiomycetes</taxon>
        <taxon>Chaetothyriomycetidae</taxon>
        <taxon>Chaetothyriales</taxon>
        <taxon>Herpotrichiellaceae</taxon>
        <taxon>Rhinocladiella</taxon>
    </lineage>
</organism>
<dbReference type="AlphaFoldDB" id="A0A0D2JER7"/>
<evidence type="ECO:0000256" key="2">
    <source>
        <dbReference type="ARBA" id="ARBA00023002"/>
    </source>
</evidence>
<dbReference type="InterPro" id="IPR013154">
    <property type="entry name" value="ADH-like_N"/>
</dbReference>
<reference evidence="4 5" key="1">
    <citation type="submission" date="2015-01" db="EMBL/GenBank/DDBJ databases">
        <title>The Genome Sequence of Rhinocladiella mackenzie CBS 650.93.</title>
        <authorList>
            <consortium name="The Broad Institute Genomics Platform"/>
            <person name="Cuomo C."/>
            <person name="de Hoog S."/>
            <person name="Gorbushina A."/>
            <person name="Stielow B."/>
            <person name="Teixiera M."/>
            <person name="Abouelleil A."/>
            <person name="Chapman S.B."/>
            <person name="Priest M."/>
            <person name="Young S.K."/>
            <person name="Wortman J."/>
            <person name="Nusbaum C."/>
            <person name="Birren B."/>
        </authorList>
    </citation>
    <scope>NUCLEOTIDE SEQUENCE [LARGE SCALE GENOMIC DNA]</scope>
    <source>
        <strain evidence="4 5">CBS 650.93</strain>
    </source>
</reference>